<accession>A0ABS6JGS5</accession>
<comment type="caution">
    <text evidence="2">The sequence shown here is derived from an EMBL/GenBank/DDBJ whole genome shotgun (WGS) entry which is preliminary data.</text>
</comment>
<protein>
    <submittedName>
        <fullName evidence="2">D-alanyl-D-alanine carboxypeptidase</fullName>
    </submittedName>
</protein>
<evidence type="ECO:0000313" key="3">
    <source>
        <dbReference type="Proteomes" id="UP000784880"/>
    </source>
</evidence>
<keyword evidence="2" id="KW-0121">Carboxypeptidase</keyword>
<reference evidence="2 3" key="1">
    <citation type="submission" date="2021-06" db="EMBL/GenBank/DDBJ databases">
        <title>Bacillus sp. RD4P76, an endophyte from a halophyte.</title>
        <authorList>
            <person name="Sun J.-Q."/>
        </authorList>
    </citation>
    <scope>NUCLEOTIDE SEQUENCE [LARGE SCALE GENOMIC DNA]</scope>
    <source>
        <strain evidence="2 3">CGMCC 1.15917</strain>
    </source>
</reference>
<keyword evidence="3" id="KW-1185">Reference proteome</keyword>
<feature type="domain" description="Peptidase S11 D-alanyl-D-alanine carboxypeptidase A N-terminal" evidence="1">
    <location>
        <begin position="29"/>
        <end position="268"/>
    </location>
</feature>
<name>A0ABS6JGS5_9BACI</name>
<dbReference type="PANTHER" id="PTHR21581">
    <property type="entry name" value="D-ALANYL-D-ALANINE CARBOXYPEPTIDASE"/>
    <property type="match status" value="1"/>
</dbReference>
<organism evidence="2 3">
    <name type="scientific">Evansella tamaricis</name>
    <dbReference type="NCBI Taxonomy" id="2069301"/>
    <lineage>
        <taxon>Bacteria</taxon>
        <taxon>Bacillati</taxon>
        <taxon>Bacillota</taxon>
        <taxon>Bacilli</taxon>
        <taxon>Bacillales</taxon>
        <taxon>Bacillaceae</taxon>
        <taxon>Evansella</taxon>
    </lineage>
</organism>
<dbReference type="Pfam" id="PF00768">
    <property type="entry name" value="Peptidase_S11"/>
    <property type="match status" value="1"/>
</dbReference>
<proteinExistence type="predicted"/>
<gene>
    <name evidence="2" type="ORF">KS419_14205</name>
</gene>
<dbReference type="Proteomes" id="UP000784880">
    <property type="component" value="Unassembled WGS sequence"/>
</dbReference>
<dbReference type="PANTHER" id="PTHR21581:SF11">
    <property type="entry name" value="D-ALANYL-D-ALANINE CARBOXYPEPTIDASE DACA"/>
    <property type="match status" value="1"/>
</dbReference>
<keyword evidence="2" id="KW-0645">Protease</keyword>
<evidence type="ECO:0000313" key="2">
    <source>
        <dbReference type="EMBL" id="MBU9712879.1"/>
    </source>
</evidence>
<evidence type="ECO:0000259" key="1">
    <source>
        <dbReference type="Pfam" id="PF00768"/>
    </source>
</evidence>
<dbReference type="RefSeq" id="WP_217067055.1">
    <property type="nucleotide sequence ID" value="NZ_JAHQCS010000113.1"/>
</dbReference>
<keyword evidence="2" id="KW-0378">Hydrolase</keyword>
<sequence>MQKMIKKTLLLVFTFITIIFVFLGWTSHSNKPNIEATAAVLMDVETGEVLFEKNKDIPYPVASMSKMMTEYIILEEIHYGRLSWEDKVTISKTAAQTGGVSIPIESGDQLSLRDLFMAMAVSSANNATVSLAEHLSGSEVEFVKLMNKKGKQMGLSDYSLFVNATGLTEEFNGSYNSMSPMDAARLASQLVNDYPEILEFSSTSFEQLDFNDIPVHTTNLMLSPAYPFFHVEGLDGLKTGFTNEANYCFAGTAEKDGKRFISVVMGSPTTDERFVETKKLFTFAFQDSSSLKVIAQKIFYRTKSIFRQRDVI</sequence>
<dbReference type="EMBL" id="JAHQCS010000113">
    <property type="protein sequence ID" value="MBU9712879.1"/>
    <property type="molecule type" value="Genomic_DNA"/>
</dbReference>
<dbReference type="GO" id="GO:0004180">
    <property type="term" value="F:carboxypeptidase activity"/>
    <property type="evidence" value="ECO:0007669"/>
    <property type="project" value="UniProtKB-KW"/>
</dbReference>
<dbReference type="InterPro" id="IPR001967">
    <property type="entry name" value="Peptidase_S11_N"/>
</dbReference>